<dbReference type="PANTHER" id="PTHR15629">
    <property type="entry name" value="SH3YL1 PROTEIN"/>
    <property type="match status" value="1"/>
</dbReference>
<dbReference type="AlphaFoldDB" id="A0A381VCQ8"/>
<dbReference type="EMBL" id="UINC01008304">
    <property type="protein sequence ID" value="SVA37407.1"/>
    <property type="molecule type" value="Genomic_DNA"/>
</dbReference>
<evidence type="ECO:0000259" key="1">
    <source>
        <dbReference type="Pfam" id="PF04366"/>
    </source>
</evidence>
<reference evidence="2" key="1">
    <citation type="submission" date="2018-05" db="EMBL/GenBank/DDBJ databases">
        <authorList>
            <person name="Lanie J.A."/>
            <person name="Ng W.-L."/>
            <person name="Kazmierczak K.M."/>
            <person name="Andrzejewski T.M."/>
            <person name="Davidsen T.M."/>
            <person name="Wayne K.J."/>
            <person name="Tettelin H."/>
            <person name="Glass J.I."/>
            <person name="Rusch D."/>
            <person name="Podicherti R."/>
            <person name="Tsui H.-C.T."/>
            <person name="Winkler M.E."/>
        </authorList>
    </citation>
    <scope>NUCLEOTIDE SEQUENCE</scope>
</reference>
<dbReference type="Pfam" id="PF04366">
    <property type="entry name" value="Ysc84"/>
    <property type="match status" value="1"/>
</dbReference>
<feature type="domain" description="Ysc84 actin-binding" evidence="1">
    <location>
        <begin position="105"/>
        <end position="223"/>
    </location>
</feature>
<dbReference type="GO" id="GO:0035091">
    <property type="term" value="F:phosphatidylinositol binding"/>
    <property type="evidence" value="ECO:0007669"/>
    <property type="project" value="TreeGrafter"/>
</dbReference>
<name>A0A381VCQ8_9ZZZZ</name>
<dbReference type="CDD" id="cd11524">
    <property type="entry name" value="SYLF"/>
    <property type="match status" value="1"/>
</dbReference>
<protein>
    <recommendedName>
        <fullName evidence="1">Ysc84 actin-binding domain-containing protein</fullName>
    </recommendedName>
</protein>
<gene>
    <name evidence="2" type="ORF">METZ01_LOCUS90261</name>
</gene>
<organism evidence="2">
    <name type="scientific">marine metagenome</name>
    <dbReference type="NCBI Taxonomy" id="408172"/>
    <lineage>
        <taxon>unclassified sequences</taxon>
        <taxon>metagenomes</taxon>
        <taxon>ecological metagenomes</taxon>
    </lineage>
</organism>
<evidence type="ECO:0000313" key="2">
    <source>
        <dbReference type="EMBL" id="SVA37407.1"/>
    </source>
</evidence>
<accession>A0A381VCQ8</accession>
<dbReference type="PROSITE" id="PS51257">
    <property type="entry name" value="PROKAR_LIPOPROTEIN"/>
    <property type="match status" value="1"/>
</dbReference>
<dbReference type="PANTHER" id="PTHR15629:SF2">
    <property type="entry name" value="SH3 DOMAIN-CONTAINING YSC84-LIKE PROTEIN 1"/>
    <property type="match status" value="1"/>
</dbReference>
<proteinExistence type="predicted"/>
<sequence>MNIRPFLLVAIVMVTSLAGCTSTYEFKPQTSESLVLRSLQTIKSIKNGEKFKNFKDMLSDAAGCAIFPALYKAGFFVGAEGGNGVIIARDKQGNWGYPAFYTLASASWGLQFGAQKAGVVLIIRNRGAIESILQNQGKFGADVSFAVGPVGTGVEGAITTNLAADIIAFSDVKGLFAGMSLEGAGIIRRNDLNLEYYGKEVTPDSILLEHAHQNVQADPLRTSLIIQ</sequence>
<dbReference type="InterPro" id="IPR007461">
    <property type="entry name" value="Ysc84_actin-binding"/>
</dbReference>
<dbReference type="InterPro" id="IPR051702">
    <property type="entry name" value="SH3_domain_YSC84-like"/>
</dbReference>